<dbReference type="Pfam" id="PF02826">
    <property type="entry name" value="2-Hacid_dh_C"/>
    <property type="match status" value="1"/>
</dbReference>
<evidence type="ECO:0000256" key="3">
    <source>
        <dbReference type="ARBA" id="ARBA00023027"/>
    </source>
</evidence>
<feature type="domain" description="D-isomer specific 2-hydroxyacid dehydrogenase catalytic" evidence="5">
    <location>
        <begin position="21"/>
        <end position="317"/>
    </location>
</feature>
<feature type="domain" description="D-isomer specific 2-hydroxyacid dehydrogenase NAD-binding" evidence="6">
    <location>
        <begin position="107"/>
        <end position="286"/>
    </location>
</feature>
<gene>
    <name evidence="7" type="primary">hprA</name>
    <name evidence="7" type="ordered locus">LI1043</name>
</gene>
<dbReference type="CDD" id="cd12162">
    <property type="entry name" value="2-Hacid_dh_4"/>
    <property type="match status" value="1"/>
</dbReference>
<evidence type="ECO:0000256" key="2">
    <source>
        <dbReference type="ARBA" id="ARBA00023002"/>
    </source>
</evidence>
<keyword evidence="3" id="KW-0520">NAD</keyword>
<comment type="similarity">
    <text evidence="1 4">Belongs to the D-isomer specific 2-hydroxyacid dehydrogenase family.</text>
</comment>
<dbReference type="PANTHER" id="PTHR43761:SF1">
    <property type="entry name" value="D-ISOMER SPECIFIC 2-HYDROXYACID DEHYDROGENASE CATALYTIC DOMAIN-CONTAINING PROTEIN-RELATED"/>
    <property type="match status" value="1"/>
</dbReference>
<dbReference type="Proteomes" id="UP000002430">
    <property type="component" value="Chromosome"/>
</dbReference>
<evidence type="ECO:0000259" key="5">
    <source>
        <dbReference type="Pfam" id="PF00389"/>
    </source>
</evidence>
<keyword evidence="8" id="KW-1185">Reference proteome</keyword>
<dbReference type="SUPFAM" id="SSF51735">
    <property type="entry name" value="NAD(P)-binding Rossmann-fold domains"/>
    <property type="match status" value="1"/>
</dbReference>
<dbReference type="GO" id="GO:0051287">
    <property type="term" value="F:NAD binding"/>
    <property type="evidence" value="ECO:0007669"/>
    <property type="project" value="InterPro"/>
</dbReference>
<keyword evidence="2 4" id="KW-0560">Oxidoreductase</keyword>
<reference evidence="7 8" key="1">
    <citation type="submission" date="2005-11" db="EMBL/GenBank/DDBJ databases">
        <title>The complete genome sequence of Lawsonia intracellularis: the causative agent of proliferative enteropathy.</title>
        <authorList>
            <person name="Kaur K."/>
            <person name="Zhang Q."/>
            <person name="Beckler D."/>
            <person name="Munir S."/>
            <person name="Li L."/>
            <person name="Kinsley K."/>
            <person name="Herron L."/>
            <person name="Peterson A."/>
            <person name="May B."/>
            <person name="Singh S."/>
            <person name="Gebhart C."/>
            <person name="Kapur V."/>
        </authorList>
    </citation>
    <scope>NUCLEOTIDE SEQUENCE [LARGE SCALE GENOMIC DNA]</scope>
    <source>
        <strain evidence="7 8">PHE/MN1-00</strain>
    </source>
</reference>
<dbReference type="GO" id="GO:0016616">
    <property type="term" value="F:oxidoreductase activity, acting on the CH-OH group of donors, NAD or NADP as acceptor"/>
    <property type="evidence" value="ECO:0007669"/>
    <property type="project" value="InterPro"/>
</dbReference>
<dbReference type="PANTHER" id="PTHR43761">
    <property type="entry name" value="D-ISOMER SPECIFIC 2-HYDROXYACID DEHYDROGENASE FAMILY PROTEIN (AFU_ORTHOLOGUE AFUA_1G13630)"/>
    <property type="match status" value="1"/>
</dbReference>
<name>Q1MPI0_LAWIP</name>
<evidence type="ECO:0000313" key="8">
    <source>
        <dbReference type="Proteomes" id="UP000002430"/>
    </source>
</evidence>
<dbReference type="InterPro" id="IPR029753">
    <property type="entry name" value="D-isomer_DH_CS"/>
</dbReference>
<dbReference type="InterPro" id="IPR006139">
    <property type="entry name" value="D-isomer_2_OHA_DH_cat_dom"/>
</dbReference>
<sequence>MQITILSGKETNPGDNPWTPLEALGKLTVYDLTKPEQTVERAKDADILLVGRDILTTEHIEELPKLKCIGVLGTGYNQIDIETAGKRGIPVINVTAYGVDAVAQHAFALLLELCRHTAALDQAIRNGAWSSPDWAPWKYPQVELTYKCFGIIGYGNIGQKAGYIAHGFDMSVLAYDERPVQPPSYTPFSFADLDEVFKNADVLSLHCPLTEDNFHLVNKKRIETMKDGAIIINVARGALLDEQAVADALISGKLGGLGSDAFVDEPINLNNPLLSAPNTVFTPHIAWESVEARRNIVRILAENLKAWMDGKPQSVVNTEYLVK</sequence>
<proteinExistence type="inferred from homology"/>
<dbReference type="KEGG" id="lip:LI1043"/>
<dbReference type="Gene3D" id="3.40.50.720">
    <property type="entry name" value="NAD(P)-binding Rossmann-like Domain"/>
    <property type="match status" value="2"/>
</dbReference>
<evidence type="ECO:0000256" key="4">
    <source>
        <dbReference type="RuleBase" id="RU003719"/>
    </source>
</evidence>
<evidence type="ECO:0000256" key="1">
    <source>
        <dbReference type="ARBA" id="ARBA00005854"/>
    </source>
</evidence>
<dbReference type="InterPro" id="IPR036291">
    <property type="entry name" value="NAD(P)-bd_dom_sf"/>
</dbReference>
<dbReference type="EMBL" id="AM180252">
    <property type="protein sequence ID" value="CAJ55097.1"/>
    <property type="molecule type" value="Genomic_DNA"/>
</dbReference>
<dbReference type="InterPro" id="IPR050418">
    <property type="entry name" value="D-iso_2-hydroxyacid_DH_PdxB"/>
</dbReference>
<accession>Q1MPI0</accession>
<dbReference type="eggNOG" id="COG1052">
    <property type="taxonomic scope" value="Bacteria"/>
</dbReference>
<organism evidence="7 8">
    <name type="scientific">Lawsonia intracellularis (strain PHE/MN1-00)</name>
    <dbReference type="NCBI Taxonomy" id="363253"/>
    <lineage>
        <taxon>Bacteria</taxon>
        <taxon>Pseudomonadati</taxon>
        <taxon>Thermodesulfobacteriota</taxon>
        <taxon>Desulfovibrionia</taxon>
        <taxon>Desulfovibrionales</taxon>
        <taxon>Desulfovibrionaceae</taxon>
        <taxon>Lawsonia</taxon>
    </lineage>
</organism>
<dbReference type="PROSITE" id="PS00670">
    <property type="entry name" value="D_2_HYDROXYACID_DH_2"/>
    <property type="match status" value="1"/>
</dbReference>
<dbReference type="OrthoDB" id="9793626at2"/>
<dbReference type="PROSITE" id="PS00671">
    <property type="entry name" value="D_2_HYDROXYACID_DH_3"/>
    <property type="match status" value="1"/>
</dbReference>
<dbReference type="SUPFAM" id="SSF52283">
    <property type="entry name" value="Formate/glycerate dehydrogenase catalytic domain-like"/>
    <property type="match status" value="1"/>
</dbReference>
<dbReference type="RefSeq" id="WP_011527126.1">
    <property type="nucleotide sequence ID" value="NC_008011.1"/>
</dbReference>
<dbReference type="HOGENOM" id="CLU_019796_1_3_7"/>
<dbReference type="AlphaFoldDB" id="Q1MPI0"/>
<dbReference type="Pfam" id="PF00389">
    <property type="entry name" value="2-Hacid_dh"/>
    <property type="match status" value="1"/>
</dbReference>
<evidence type="ECO:0000313" key="7">
    <source>
        <dbReference type="EMBL" id="CAJ55097.1"/>
    </source>
</evidence>
<protein>
    <submittedName>
        <fullName evidence="7">Lactate dehydrogenase and related dehydrogenases</fullName>
    </submittedName>
</protein>
<dbReference type="STRING" id="363253.LI1043"/>
<evidence type="ECO:0000259" key="6">
    <source>
        <dbReference type="Pfam" id="PF02826"/>
    </source>
</evidence>
<dbReference type="InterPro" id="IPR006140">
    <property type="entry name" value="D-isomer_DH_NAD-bd"/>
</dbReference>